<dbReference type="RefSeq" id="WP_222198935.1">
    <property type="nucleotide sequence ID" value="NZ_JAIMFO010000004.1"/>
</dbReference>
<dbReference type="Gene3D" id="3.40.50.970">
    <property type="match status" value="1"/>
</dbReference>
<evidence type="ECO:0000313" key="2">
    <source>
        <dbReference type="EMBL" id="MBY4797200.1"/>
    </source>
</evidence>
<keyword evidence="3" id="KW-1185">Reference proteome</keyword>
<feature type="domain" description="Transketolase-like pyrimidine-binding" evidence="1">
    <location>
        <begin position="13"/>
        <end position="178"/>
    </location>
</feature>
<evidence type="ECO:0000313" key="3">
    <source>
        <dbReference type="Proteomes" id="UP000700908"/>
    </source>
</evidence>
<proteinExistence type="predicted"/>
<dbReference type="SUPFAM" id="SSF52518">
    <property type="entry name" value="Thiamin diphosphate-binding fold (THDP-binding)"/>
    <property type="match status" value="1"/>
</dbReference>
<dbReference type="Pfam" id="PF02780">
    <property type="entry name" value="Transketolase_C"/>
    <property type="match status" value="1"/>
</dbReference>
<evidence type="ECO:0000259" key="1">
    <source>
        <dbReference type="SMART" id="SM00861"/>
    </source>
</evidence>
<dbReference type="InterPro" id="IPR051157">
    <property type="entry name" value="PDH/Transketolase"/>
</dbReference>
<accession>A0ABS7MJE3</accession>
<dbReference type="InterPro" id="IPR029061">
    <property type="entry name" value="THDP-binding"/>
</dbReference>
<dbReference type="InterPro" id="IPR033248">
    <property type="entry name" value="Transketolase_C"/>
</dbReference>
<dbReference type="InterPro" id="IPR009014">
    <property type="entry name" value="Transketo_C/PFOR_II"/>
</dbReference>
<dbReference type="Pfam" id="PF02779">
    <property type="entry name" value="Transket_pyr"/>
    <property type="match status" value="1"/>
</dbReference>
<dbReference type="InterPro" id="IPR005475">
    <property type="entry name" value="Transketolase-like_Pyr-bd"/>
</dbReference>
<organism evidence="2 3">
    <name type="scientific">Collinsella ureilytica</name>
    <dbReference type="NCBI Taxonomy" id="2869515"/>
    <lineage>
        <taxon>Bacteria</taxon>
        <taxon>Bacillati</taxon>
        <taxon>Actinomycetota</taxon>
        <taxon>Coriobacteriia</taxon>
        <taxon>Coriobacteriales</taxon>
        <taxon>Coriobacteriaceae</taxon>
        <taxon>Collinsella</taxon>
    </lineage>
</organism>
<dbReference type="CDD" id="cd07033">
    <property type="entry name" value="TPP_PYR_DXS_TK_like"/>
    <property type="match status" value="1"/>
</dbReference>
<protein>
    <submittedName>
        <fullName evidence="2">Alpha-ketoacid dehydrogenase subunit beta</fullName>
    </submittedName>
</protein>
<dbReference type="SMART" id="SM00861">
    <property type="entry name" value="Transket_pyr"/>
    <property type="match status" value="1"/>
</dbReference>
<name>A0ABS7MJE3_9ACTN</name>
<dbReference type="SUPFAM" id="SSF52922">
    <property type="entry name" value="TK C-terminal domain-like"/>
    <property type="match status" value="1"/>
</dbReference>
<dbReference type="PANTHER" id="PTHR43825">
    <property type="entry name" value="PYRUVATE DEHYDROGENASE E1 COMPONENT"/>
    <property type="match status" value="1"/>
</dbReference>
<sequence>MFTCVMNRTQKGAELRDVMVESIGSLMDADDRVLALEADLGDASRFTRLAKTHPGKLIQCGISEANMVGVAAGLSSEGFHPFLHTFGPFATRRCFDQIFLSGAYAKNTLTIYGSDPGFCVGTNGGTHTTWEDMALMRSIPGALVCDPADEVQLRWLVSAVAQRDGISYIRANRKAVRNLYEQGSTFELGRANCLRTGDDVLLVAEGQLVSDALDAAEELSAAGIGCTVLDMFCIKPLDEAAILEHAENKRLVVTFENHGVIGGMGEAVAAVMAEHALPARLVRMGVHERFGQVGNPDWLQAAYGLTATDVVRTVKEALA</sequence>
<dbReference type="PANTHER" id="PTHR43825:SF1">
    <property type="entry name" value="TRANSKETOLASE-LIKE PYRIMIDINE-BINDING DOMAIN-CONTAINING PROTEIN"/>
    <property type="match status" value="1"/>
</dbReference>
<dbReference type="Proteomes" id="UP000700908">
    <property type="component" value="Unassembled WGS sequence"/>
</dbReference>
<dbReference type="Gene3D" id="3.40.50.920">
    <property type="match status" value="1"/>
</dbReference>
<comment type="caution">
    <text evidence="2">The sequence shown here is derived from an EMBL/GenBank/DDBJ whole genome shotgun (WGS) entry which is preliminary data.</text>
</comment>
<gene>
    <name evidence="2" type="ORF">K6V98_02315</name>
</gene>
<dbReference type="EMBL" id="JAIMFO010000004">
    <property type="protein sequence ID" value="MBY4797200.1"/>
    <property type="molecule type" value="Genomic_DNA"/>
</dbReference>
<reference evidence="2 3" key="1">
    <citation type="submission" date="2021-08" db="EMBL/GenBank/DDBJ databases">
        <title>Collinsella faecalis sp. nov. isolated from swine faeces.</title>
        <authorList>
            <person name="Oh B.S."/>
            <person name="Lee J.H."/>
        </authorList>
    </citation>
    <scope>NUCLEOTIDE SEQUENCE [LARGE SCALE GENOMIC DNA]</scope>
    <source>
        <strain evidence="2 3">AGMB00827</strain>
    </source>
</reference>